<dbReference type="EMBL" id="JAEUBD010000526">
    <property type="protein sequence ID" value="KAH3674058.1"/>
    <property type="molecule type" value="Genomic_DNA"/>
</dbReference>
<evidence type="ECO:0000256" key="3">
    <source>
        <dbReference type="ARBA" id="ARBA00022448"/>
    </source>
</evidence>
<evidence type="ECO:0000256" key="10">
    <source>
        <dbReference type="ARBA" id="ARBA00023128"/>
    </source>
</evidence>
<evidence type="ECO:0000256" key="12">
    <source>
        <dbReference type="RuleBase" id="RU367146"/>
    </source>
</evidence>
<keyword evidence="11 12" id="KW-0472">Membrane</keyword>
<evidence type="ECO:0000256" key="8">
    <source>
        <dbReference type="ARBA" id="ARBA00022989"/>
    </source>
</evidence>
<keyword evidence="7" id="KW-0809">Transit peptide</keyword>
<keyword evidence="10 12" id="KW-0496">Mitochondrion</keyword>
<evidence type="ECO:0000256" key="11">
    <source>
        <dbReference type="ARBA" id="ARBA00023136"/>
    </source>
</evidence>
<dbReference type="GO" id="GO:0030150">
    <property type="term" value="P:protein import into mitochondrial matrix"/>
    <property type="evidence" value="ECO:0007669"/>
    <property type="project" value="UniProtKB-UniRule"/>
</dbReference>
<comment type="subunit">
    <text evidence="12">Component of the PAM complex.</text>
</comment>
<name>A0A9P8TC50_9ASCO</name>
<comment type="subcellular location">
    <subcellularLocation>
        <location evidence="1 12">Mitochondrion inner membrane</location>
        <topology evidence="1 12">Multi-pass membrane protein</topology>
    </subcellularLocation>
</comment>
<keyword evidence="6 12" id="KW-0653">Protein transport</keyword>
<comment type="function">
    <text evidence="12">Component of the PAM complex, a complex required for the translocation of transit peptide-containing proteins from the inner membrane into the mitochondrial matrix in an ATP-dependent manner.</text>
</comment>
<keyword evidence="5 12" id="KW-0999">Mitochondrion inner membrane</keyword>
<dbReference type="PANTHER" id="PTHR28021">
    <property type="entry name" value="PRESEQUENCE TRANSLOCATED-ASSOCIATED MOTOR SUBUNIT PAM17, MITOCHONDRIAL"/>
    <property type="match status" value="1"/>
</dbReference>
<dbReference type="GO" id="GO:0001405">
    <property type="term" value="C:PAM complex, Tim23 associated import motor"/>
    <property type="evidence" value="ECO:0007669"/>
    <property type="project" value="UniProtKB-UniRule"/>
</dbReference>
<evidence type="ECO:0000256" key="5">
    <source>
        <dbReference type="ARBA" id="ARBA00022792"/>
    </source>
</evidence>
<feature type="transmembrane region" description="Helical" evidence="12">
    <location>
        <begin position="64"/>
        <end position="84"/>
    </location>
</feature>
<evidence type="ECO:0000256" key="4">
    <source>
        <dbReference type="ARBA" id="ARBA00022692"/>
    </source>
</evidence>
<keyword evidence="3 12" id="KW-0813">Transport</keyword>
<evidence type="ECO:0000256" key="6">
    <source>
        <dbReference type="ARBA" id="ARBA00022927"/>
    </source>
</evidence>
<keyword evidence="8 12" id="KW-1133">Transmembrane helix</keyword>
<reference evidence="13" key="2">
    <citation type="submission" date="2021-01" db="EMBL/GenBank/DDBJ databases">
        <authorList>
            <person name="Schikora-Tamarit M.A."/>
        </authorList>
    </citation>
    <scope>NUCLEOTIDE SEQUENCE</scope>
    <source>
        <strain evidence="13">NCAIM Y.01608</strain>
    </source>
</reference>
<evidence type="ECO:0000256" key="1">
    <source>
        <dbReference type="ARBA" id="ARBA00004448"/>
    </source>
</evidence>
<accession>A0A9P8TC50</accession>
<keyword evidence="9 12" id="KW-0811">Translocation</keyword>
<evidence type="ECO:0000256" key="2">
    <source>
        <dbReference type="ARBA" id="ARBA00006837"/>
    </source>
</evidence>
<evidence type="ECO:0000256" key="9">
    <source>
        <dbReference type="ARBA" id="ARBA00023010"/>
    </source>
</evidence>
<organism evidence="13 14">
    <name type="scientific">Ogataea polymorpha</name>
    <dbReference type="NCBI Taxonomy" id="460523"/>
    <lineage>
        <taxon>Eukaryota</taxon>
        <taxon>Fungi</taxon>
        <taxon>Dikarya</taxon>
        <taxon>Ascomycota</taxon>
        <taxon>Saccharomycotina</taxon>
        <taxon>Pichiomycetes</taxon>
        <taxon>Pichiales</taxon>
        <taxon>Pichiaceae</taxon>
        <taxon>Ogataea</taxon>
    </lineage>
</organism>
<comment type="caution">
    <text evidence="13">The sequence shown here is derived from an EMBL/GenBank/DDBJ whole genome shotgun (WGS) entry which is preliminary data.</text>
</comment>
<dbReference type="Pfam" id="PF08566">
    <property type="entry name" value="Pam17"/>
    <property type="match status" value="1"/>
</dbReference>
<sequence>MFFRQICSRSRVGLYSGVFPKVNARLQSTRAAASKNQLTPEELELAKKMTWEQFLALRKEQHRMSLLGSGISSFLAVAISWGYVSQIEIDPTETIFGLDTFTVHIGGILAMGVLGFLVGPSLIGDPLFALKNRKLMDSFRIKQKLFLRHIIKRRVDASRQSMNNPVPDYYGEKIGSLKDYRQWLRDCNEYRRKAREFL</sequence>
<keyword evidence="4 12" id="KW-0812">Transmembrane</keyword>
<gene>
    <name evidence="13" type="ORF">OGATHE_002038</name>
</gene>
<proteinExistence type="inferred from homology"/>
<dbReference type="Proteomes" id="UP000788993">
    <property type="component" value="Unassembled WGS sequence"/>
</dbReference>
<keyword evidence="14" id="KW-1185">Reference proteome</keyword>
<protein>
    <recommendedName>
        <fullName evidence="12">Presequence translocated-associated motor subunit PAM17</fullName>
    </recommendedName>
</protein>
<evidence type="ECO:0000313" key="14">
    <source>
        <dbReference type="Proteomes" id="UP000788993"/>
    </source>
</evidence>
<dbReference type="AlphaFoldDB" id="A0A9P8TC50"/>
<dbReference type="InterPro" id="IPR013875">
    <property type="entry name" value="Pam17"/>
</dbReference>
<comment type="similarity">
    <text evidence="2 12">Belongs to the PAM17 family.</text>
</comment>
<dbReference type="PANTHER" id="PTHR28021:SF1">
    <property type="entry name" value="PRESEQUENCE TRANSLOCATED-ASSOCIATED MOTOR SUBUNIT PAM17, MITOCHONDRIAL"/>
    <property type="match status" value="1"/>
</dbReference>
<evidence type="ECO:0000256" key="7">
    <source>
        <dbReference type="ARBA" id="ARBA00022946"/>
    </source>
</evidence>
<evidence type="ECO:0000313" key="13">
    <source>
        <dbReference type="EMBL" id="KAH3674058.1"/>
    </source>
</evidence>
<feature type="transmembrane region" description="Helical" evidence="12">
    <location>
        <begin position="104"/>
        <end position="130"/>
    </location>
</feature>
<reference evidence="13" key="1">
    <citation type="journal article" date="2021" name="Open Biol.">
        <title>Shared evolutionary footprints suggest mitochondrial oxidative damage underlies multiple complex I losses in fungi.</title>
        <authorList>
            <person name="Schikora-Tamarit M.A."/>
            <person name="Marcet-Houben M."/>
            <person name="Nosek J."/>
            <person name="Gabaldon T."/>
        </authorList>
    </citation>
    <scope>NUCLEOTIDE SEQUENCE</scope>
    <source>
        <strain evidence="13">NCAIM Y.01608</strain>
    </source>
</reference>